<dbReference type="InterPro" id="IPR007235">
    <property type="entry name" value="Glyco_trans_28_C"/>
</dbReference>
<dbReference type="Pfam" id="PF04101">
    <property type="entry name" value="Glyco_tran_28_C"/>
    <property type="match status" value="1"/>
</dbReference>
<feature type="domain" description="Glycosyl transferase family 28 C-terminal" evidence="8">
    <location>
        <begin position="40"/>
        <end position="108"/>
    </location>
</feature>
<evidence type="ECO:0000259" key="8">
    <source>
        <dbReference type="Pfam" id="PF04101"/>
    </source>
</evidence>
<comment type="subcellular location">
    <subcellularLocation>
        <location evidence="1">Endoplasmic reticulum</location>
    </subcellularLocation>
</comment>
<dbReference type="GO" id="GO:0004577">
    <property type="term" value="F:N-acetylglucosaminyldiphosphodolichol N-acetylglucosaminyltransferase activity"/>
    <property type="evidence" value="ECO:0007669"/>
    <property type="project" value="UniProtKB-EC"/>
</dbReference>
<evidence type="ECO:0000313" key="9">
    <source>
        <dbReference type="EMBL" id="OTF81251.1"/>
    </source>
</evidence>
<name>A0A1Y3BJU5_EURMA</name>
<keyword evidence="6 9" id="KW-0808">Transferase</keyword>
<evidence type="ECO:0000256" key="5">
    <source>
        <dbReference type="ARBA" id="ARBA00022676"/>
    </source>
</evidence>
<reference evidence="9 10" key="1">
    <citation type="submission" date="2017-03" db="EMBL/GenBank/DDBJ databases">
        <title>Genome Survey of Euroglyphus maynei.</title>
        <authorList>
            <person name="Arlian L.G."/>
            <person name="Morgan M.S."/>
            <person name="Rider S.D."/>
        </authorList>
    </citation>
    <scope>NUCLEOTIDE SEQUENCE [LARGE SCALE GENOMIC DNA]</scope>
    <source>
        <strain evidence="9">Arlian Lab</strain>
        <tissue evidence="9">Whole body</tissue>
    </source>
</reference>
<comment type="caution">
    <text evidence="9">The sequence shown here is derived from an EMBL/GenBank/DDBJ whole genome shotgun (WGS) entry which is preliminary data.</text>
</comment>
<dbReference type="InterPro" id="IPR039042">
    <property type="entry name" value="Alg13-like"/>
</dbReference>
<dbReference type="Proteomes" id="UP000194236">
    <property type="component" value="Unassembled WGS sequence"/>
</dbReference>
<dbReference type="PANTHER" id="PTHR12867:SF6">
    <property type="entry name" value="N-ACETYLGLUCOSAMINYLDIPHOSPHODOLICHOL N-ACETYLGLUCOSAMINYLTRANSFERASE"/>
    <property type="match status" value="1"/>
</dbReference>
<keyword evidence="7" id="KW-0256">Endoplasmic reticulum</keyword>
<evidence type="ECO:0000256" key="6">
    <source>
        <dbReference type="ARBA" id="ARBA00022679"/>
    </source>
</evidence>
<dbReference type="Gene3D" id="3.40.50.2000">
    <property type="entry name" value="Glycogen Phosphorylase B"/>
    <property type="match status" value="1"/>
</dbReference>
<sequence length="141" mass="16348">MKKYRKIFITVGTTRFDRLIESLLLPEVKLFDYCNGEIFSKYLNDSDLIIGHAGAGTVLQVLRLNKSLLIIINDNLMDNHQKELADELSENNYVKYTDIENFAQTLRQFNIFENVRPFPSPDPLLFRNFIEKILSTTNSQG</sequence>
<dbReference type="EMBL" id="MUJZ01014567">
    <property type="protein sequence ID" value="OTF81251.1"/>
    <property type="molecule type" value="Genomic_DNA"/>
</dbReference>
<dbReference type="GO" id="GO:0006488">
    <property type="term" value="P:dolichol-linked oligosaccharide biosynthetic process"/>
    <property type="evidence" value="ECO:0007669"/>
    <property type="project" value="InterPro"/>
</dbReference>
<evidence type="ECO:0000256" key="7">
    <source>
        <dbReference type="ARBA" id="ARBA00022824"/>
    </source>
</evidence>
<gene>
    <name evidence="9" type="ORF">BLA29_005457</name>
</gene>
<evidence type="ECO:0000256" key="1">
    <source>
        <dbReference type="ARBA" id="ARBA00004240"/>
    </source>
</evidence>
<accession>A0A1Y3BJU5</accession>
<dbReference type="GO" id="GO:0005783">
    <property type="term" value="C:endoplasmic reticulum"/>
    <property type="evidence" value="ECO:0007669"/>
    <property type="project" value="UniProtKB-SubCell"/>
</dbReference>
<dbReference type="EC" id="2.4.1.141" evidence="3"/>
<evidence type="ECO:0000313" key="10">
    <source>
        <dbReference type="Proteomes" id="UP000194236"/>
    </source>
</evidence>
<comment type="similarity">
    <text evidence="2">Belongs to the glycosyltransferase 28 family.</text>
</comment>
<dbReference type="AlphaFoldDB" id="A0A1Y3BJU5"/>
<keyword evidence="10" id="KW-1185">Reference proteome</keyword>
<evidence type="ECO:0000256" key="4">
    <source>
        <dbReference type="ARBA" id="ARBA00017468"/>
    </source>
</evidence>
<dbReference type="SUPFAM" id="SSF53756">
    <property type="entry name" value="UDP-Glycosyltransferase/glycogen phosphorylase"/>
    <property type="match status" value="1"/>
</dbReference>
<evidence type="ECO:0000256" key="2">
    <source>
        <dbReference type="ARBA" id="ARBA00006962"/>
    </source>
</evidence>
<dbReference type="OrthoDB" id="20273at2759"/>
<keyword evidence="5" id="KW-0328">Glycosyltransferase</keyword>
<organism evidence="9 10">
    <name type="scientific">Euroglyphus maynei</name>
    <name type="common">Mayne's house dust mite</name>
    <dbReference type="NCBI Taxonomy" id="6958"/>
    <lineage>
        <taxon>Eukaryota</taxon>
        <taxon>Metazoa</taxon>
        <taxon>Ecdysozoa</taxon>
        <taxon>Arthropoda</taxon>
        <taxon>Chelicerata</taxon>
        <taxon>Arachnida</taxon>
        <taxon>Acari</taxon>
        <taxon>Acariformes</taxon>
        <taxon>Sarcoptiformes</taxon>
        <taxon>Astigmata</taxon>
        <taxon>Psoroptidia</taxon>
        <taxon>Analgoidea</taxon>
        <taxon>Pyroglyphidae</taxon>
        <taxon>Pyroglyphinae</taxon>
        <taxon>Euroglyphus</taxon>
    </lineage>
</organism>
<proteinExistence type="inferred from homology"/>
<dbReference type="PANTHER" id="PTHR12867">
    <property type="entry name" value="GLYCOSYL TRANSFERASE-RELATED"/>
    <property type="match status" value="1"/>
</dbReference>
<protein>
    <recommendedName>
        <fullName evidence="4">UDP-N-acetylglucosamine transferase subunit ALG13</fullName>
        <ecNumber evidence="3">2.4.1.141</ecNumber>
    </recommendedName>
</protein>
<evidence type="ECO:0000256" key="3">
    <source>
        <dbReference type="ARBA" id="ARBA00012614"/>
    </source>
</evidence>